<dbReference type="EMBL" id="CYKH01000238">
    <property type="protein sequence ID" value="CUF09081.1"/>
    <property type="molecule type" value="Genomic_DNA"/>
</dbReference>
<dbReference type="AlphaFoldDB" id="A0A0S4IKJ3"/>
<organism evidence="2 3">
    <name type="scientific">Bodo saltans</name>
    <name type="common">Flagellated protozoan</name>
    <dbReference type="NCBI Taxonomy" id="75058"/>
    <lineage>
        <taxon>Eukaryota</taxon>
        <taxon>Discoba</taxon>
        <taxon>Euglenozoa</taxon>
        <taxon>Kinetoplastea</taxon>
        <taxon>Metakinetoplastina</taxon>
        <taxon>Eubodonida</taxon>
        <taxon>Bodonidae</taxon>
        <taxon>Bodo</taxon>
    </lineage>
</organism>
<dbReference type="Proteomes" id="UP000051952">
    <property type="component" value="Unassembled WGS sequence"/>
</dbReference>
<dbReference type="PROSITE" id="PS51257">
    <property type="entry name" value="PROKAR_LIPOPROTEIN"/>
    <property type="match status" value="1"/>
</dbReference>
<feature type="non-terminal residue" evidence="2">
    <location>
        <position position="319"/>
    </location>
</feature>
<feature type="region of interest" description="Disordered" evidence="1">
    <location>
        <begin position="64"/>
        <end position="87"/>
    </location>
</feature>
<name>A0A0S4IKJ3_BODSA</name>
<reference evidence="3" key="1">
    <citation type="submission" date="2015-09" db="EMBL/GenBank/DDBJ databases">
        <authorList>
            <consortium name="Pathogen Informatics"/>
        </authorList>
    </citation>
    <scope>NUCLEOTIDE SEQUENCE [LARGE SCALE GENOMIC DNA]</scope>
    <source>
        <strain evidence="3">Lake Konstanz</strain>
    </source>
</reference>
<protein>
    <submittedName>
        <fullName evidence="2">Membrane-associated protein, putative</fullName>
    </submittedName>
</protein>
<gene>
    <name evidence="2" type="ORF">BSAL_59200</name>
</gene>
<dbReference type="VEuPathDB" id="TriTrypDB:BSAL_59200"/>
<evidence type="ECO:0000256" key="1">
    <source>
        <dbReference type="SAM" id="MobiDB-lite"/>
    </source>
</evidence>
<keyword evidence="3" id="KW-1185">Reference proteome</keyword>
<evidence type="ECO:0000313" key="2">
    <source>
        <dbReference type="EMBL" id="CUF09081.1"/>
    </source>
</evidence>
<sequence length="319" mass="35994">MSKVIRLAVVVALILAGCFWRFVLNSEESGHDVHLVSVPKGEDREEAGAVVPAVTVPDVVAAEPQAPALPPPPRGTALPDHDDANPGECASVAGRDRVINDIKQQMRVVCDDKRSGIHVREYVARSFEYKPQVFLYENVDVDYFNGDFLSSPCPVGTYFEEERGNEVQSWAQGEKARDEYNNRQVRVVKDRTYVKVRRFDVYNIYEAFHAYFNAYLMMRVLDLNQTQVQFVMCDDHLGDSPKDALWWNSMNRNAFPIIYSKNHGQHNVGMVDGVPYRARIVRSGSTGTSILSSNHPPLHGRNTDHHCKSEAFRSGVAWL</sequence>
<evidence type="ECO:0000313" key="3">
    <source>
        <dbReference type="Proteomes" id="UP000051952"/>
    </source>
</evidence>
<proteinExistence type="predicted"/>
<accession>A0A0S4IKJ3</accession>